<gene>
    <name evidence="3" type="ORF">BUZ61_06075</name>
    <name evidence="2" type="ORF">J3T88_02355</name>
    <name evidence="4" type="ORF">NCTC13834_00578</name>
</gene>
<sequence>MKYRIETISKTSVIGVQKEYITGQKAQENIFKFWMEFEAAGHKDQLKLQSNRHLDGLLGVFTPKANGEMHYLIGVTNEEAQNNWQQVDLAEGRYLVFDAKGPVPESIKRAMQTINRDILHTLDYELRNAPFFELYKSGDVNSEAYVTEIWLPIL</sequence>
<proteinExistence type="predicted"/>
<dbReference type="PANTHER" id="PTHR36444">
    <property type="entry name" value="TRANSCRIPTIONAL REGULATOR PROTEIN YOBU-RELATED"/>
    <property type="match status" value="1"/>
</dbReference>
<dbReference type="Gene3D" id="3.20.80.10">
    <property type="entry name" value="Regulatory factor, effector binding domain"/>
    <property type="match status" value="1"/>
</dbReference>
<dbReference type="EMBL" id="UHDS01000001">
    <property type="protein sequence ID" value="SUM54293.1"/>
    <property type="molecule type" value="Genomic_DNA"/>
</dbReference>
<dbReference type="Proteomes" id="UP000254412">
    <property type="component" value="Unassembled WGS sequence"/>
</dbReference>
<reference evidence="3 5" key="1">
    <citation type="journal article" date="2016" name="Front. Microbiol.">
        <title>Comprehensive Phylogenetic Analysis of Bovine Non-aureus Staphylococci Species Based on Whole-Genome Sequencing.</title>
        <authorList>
            <person name="Naushad S."/>
            <person name="Barkema H.W."/>
            <person name="Luby C."/>
            <person name="Condas L.A."/>
            <person name="Nobrega D.B."/>
            <person name="Carson D.A."/>
            <person name="De Buck J."/>
        </authorList>
    </citation>
    <scope>NUCLEOTIDE SEQUENCE [LARGE SCALE GENOMIC DNA]</scope>
    <source>
        <strain evidence="3 5">SNUC 4337</strain>
    </source>
</reference>
<accession>A0A291JIG3</accession>
<dbReference type="EMBL" id="PZHR01000024">
    <property type="protein sequence ID" value="PTK59305.1"/>
    <property type="molecule type" value="Genomic_DNA"/>
</dbReference>
<dbReference type="InterPro" id="IPR010499">
    <property type="entry name" value="AraC_E-bd"/>
</dbReference>
<keyword evidence="7" id="KW-1185">Reference proteome</keyword>
<dbReference type="OrthoDB" id="9801123at2"/>
<evidence type="ECO:0000313" key="4">
    <source>
        <dbReference type="EMBL" id="SUM54293.1"/>
    </source>
</evidence>
<evidence type="ECO:0000313" key="6">
    <source>
        <dbReference type="Proteomes" id="UP000254412"/>
    </source>
</evidence>
<reference evidence="4 6" key="3">
    <citation type="submission" date="2018-06" db="EMBL/GenBank/DDBJ databases">
        <authorList>
            <consortium name="Pathogen Informatics"/>
            <person name="Doyle S."/>
        </authorList>
    </citation>
    <scope>NUCLEOTIDE SEQUENCE [LARGE SCALE GENOMIC DNA]</scope>
    <source>
        <strain evidence="4 6">NCTC13834</strain>
    </source>
</reference>
<evidence type="ECO:0000313" key="7">
    <source>
        <dbReference type="Proteomes" id="UP000664081"/>
    </source>
</evidence>
<dbReference type="Pfam" id="PF06445">
    <property type="entry name" value="GyrI-like"/>
    <property type="match status" value="1"/>
</dbReference>
<feature type="domain" description="AraC effector-binding" evidence="1">
    <location>
        <begin position="1"/>
        <end position="154"/>
    </location>
</feature>
<dbReference type="SUPFAM" id="SSF55136">
    <property type="entry name" value="Probable bacterial effector-binding domain"/>
    <property type="match status" value="1"/>
</dbReference>
<dbReference type="InterPro" id="IPR029442">
    <property type="entry name" value="GyrI-like"/>
</dbReference>
<dbReference type="KEGG" id="snl:BJD96_02695"/>
<evidence type="ECO:0000313" key="5">
    <source>
        <dbReference type="Proteomes" id="UP000240400"/>
    </source>
</evidence>
<evidence type="ECO:0000313" key="3">
    <source>
        <dbReference type="EMBL" id="PTK59305.1"/>
    </source>
</evidence>
<dbReference type="InterPro" id="IPR011256">
    <property type="entry name" value="Reg_factor_effector_dom_sf"/>
</dbReference>
<protein>
    <submittedName>
        <fullName evidence="3">AraC family transcriptional regulator</fullName>
    </submittedName>
    <submittedName>
        <fullName evidence="2">GyrI-like domain-containing protein</fullName>
    </submittedName>
    <submittedName>
        <fullName evidence="4">Transcriptional activator</fullName>
    </submittedName>
</protein>
<dbReference type="InterPro" id="IPR053182">
    <property type="entry name" value="YobU-like_regulator"/>
</dbReference>
<reference evidence="2 7" key="4">
    <citation type="submission" date="2021-03" db="EMBL/GenBank/DDBJ databases">
        <title>Staphylococci and Mammaliicocci in bats.</title>
        <authorList>
            <person name="Fountain K."/>
        </authorList>
    </citation>
    <scope>NUCLEOTIDE SEQUENCE [LARGE SCALE GENOMIC DNA]</scope>
    <source>
        <strain evidence="2 7">18_1_E_SW</strain>
    </source>
</reference>
<dbReference type="AlphaFoldDB" id="A0A291JIG3"/>
<evidence type="ECO:0000313" key="2">
    <source>
        <dbReference type="EMBL" id="MBO1226164.1"/>
    </source>
</evidence>
<dbReference type="Proteomes" id="UP000664081">
    <property type="component" value="Unassembled WGS sequence"/>
</dbReference>
<dbReference type="PANTHER" id="PTHR36444:SF3">
    <property type="entry name" value="TRANSCRIPTIONAL ACTIVATOR, PUTATIVE-RELATED"/>
    <property type="match status" value="1"/>
</dbReference>
<name>A0A291JIG3_9STAP</name>
<dbReference type="RefSeq" id="WP_096823759.1">
    <property type="nucleotide sequence ID" value="NZ_BMCF01000001.1"/>
</dbReference>
<dbReference type="SMART" id="SM00871">
    <property type="entry name" value="AraC_E_bind"/>
    <property type="match status" value="1"/>
</dbReference>
<reference evidence="3" key="2">
    <citation type="submission" date="2018-03" db="EMBL/GenBank/DDBJ databases">
        <authorList>
            <person name="Keele B.F."/>
        </authorList>
    </citation>
    <scope>NUCLEOTIDE SEQUENCE</scope>
    <source>
        <strain evidence="3">SNUC 4337</strain>
    </source>
</reference>
<dbReference type="Proteomes" id="UP000240400">
    <property type="component" value="Unassembled WGS sequence"/>
</dbReference>
<organism evidence="3 5">
    <name type="scientific">Staphylococcus nepalensis</name>
    <dbReference type="NCBI Taxonomy" id="214473"/>
    <lineage>
        <taxon>Bacteria</taxon>
        <taxon>Bacillati</taxon>
        <taxon>Bacillota</taxon>
        <taxon>Bacilli</taxon>
        <taxon>Bacillales</taxon>
        <taxon>Staphylococcaceae</taxon>
        <taxon>Staphylococcus</taxon>
    </lineage>
</organism>
<dbReference type="EMBL" id="JAFNLT010000002">
    <property type="protein sequence ID" value="MBO1226164.1"/>
    <property type="molecule type" value="Genomic_DNA"/>
</dbReference>
<evidence type="ECO:0000259" key="1">
    <source>
        <dbReference type="SMART" id="SM00871"/>
    </source>
</evidence>